<dbReference type="AlphaFoldDB" id="A0A1I7Y7K3"/>
<sequence length="136" mass="15431">MHSSTPVTPMDSPPDVLPAPIRPHSSASEQRNKRIYTAIYMHISDIDVFIIISFLKFCRLVCTERCSSEGLRVAMYRNGMRRETGALGNIMRQVKANEVSGRKARRGRNFGMSLGCRRNSKAPYGEDARKSERRIL</sequence>
<feature type="compositionally biased region" description="Pro residues" evidence="1">
    <location>
        <begin position="11"/>
        <end position="21"/>
    </location>
</feature>
<accession>A0A1I7Y7K3</accession>
<evidence type="ECO:0000313" key="3">
    <source>
        <dbReference type="WBParaSite" id="L893_g13551.t1"/>
    </source>
</evidence>
<evidence type="ECO:0000313" key="2">
    <source>
        <dbReference type="Proteomes" id="UP000095287"/>
    </source>
</evidence>
<protein>
    <submittedName>
        <fullName evidence="3">Uncharacterized protein</fullName>
    </submittedName>
</protein>
<dbReference type="Proteomes" id="UP000095287">
    <property type="component" value="Unplaced"/>
</dbReference>
<organism evidence="2 3">
    <name type="scientific">Steinernema glaseri</name>
    <dbReference type="NCBI Taxonomy" id="37863"/>
    <lineage>
        <taxon>Eukaryota</taxon>
        <taxon>Metazoa</taxon>
        <taxon>Ecdysozoa</taxon>
        <taxon>Nematoda</taxon>
        <taxon>Chromadorea</taxon>
        <taxon>Rhabditida</taxon>
        <taxon>Tylenchina</taxon>
        <taxon>Panagrolaimomorpha</taxon>
        <taxon>Strongyloidoidea</taxon>
        <taxon>Steinernematidae</taxon>
        <taxon>Steinernema</taxon>
    </lineage>
</organism>
<name>A0A1I7Y7K3_9BILA</name>
<proteinExistence type="predicted"/>
<feature type="region of interest" description="Disordered" evidence="1">
    <location>
        <begin position="1"/>
        <end position="28"/>
    </location>
</feature>
<reference evidence="3" key="1">
    <citation type="submission" date="2016-11" db="UniProtKB">
        <authorList>
            <consortium name="WormBaseParasite"/>
        </authorList>
    </citation>
    <scope>IDENTIFICATION</scope>
</reference>
<dbReference type="WBParaSite" id="L893_g13551.t1">
    <property type="protein sequence ID" value="L893_g13551.t1"/>
    <property type="gene ID" value="L893_g13551"/>
</dbReference>
<evidence type="ECO:0000256" key="1">
    <source>
        <dbReference type="SAM" id="MobiDB-lite"/>
    </source>
</evidence>
<keyword evidence="2" id="KW-1185">Reference proteome</keyword>